<reference evidence="1 2" key="1">
    <citation type="submission" date="2019-06" db="EMBL/GenBank/DDBJ databases">
        <title>WGS assembly of Gossypium darwinii.</title>
        <authorList>
            <person name="Chen Z.J."/>
            <person name="Sreedasyam A."/>
            <person name="Ando A."/>
            <person name="Song Q."/>
            <person name="De L."/>
            <person name="Hulse-Kemp A."/>
            <person name="Ding M."/>
            <person name="Ye W."/>
            <person name="Kirkbride R."/>
            <person name="Jenkins J."/>
            <person name="Plott C."/>
            <person name="Lovell J."/>
            <person name="Lin Y.-M."/>
            <person name="Vaughn R."/>
            <person name="Liu B."/>
            <person name="Li W."/>
            <person name="Simpson S."/>
            <person name="Scheffler B."/>
            <person name="Saski C."/>
            <person name="Grover C."/>
            <person name="Hu G."/>
            <person name="Conover J."/>
            <person name="Carlson J."/>
            <person name="Shu S."/>
            <person name="Boston L."/>
            <person name="Williams M."/>
            <person name="Peterson D."/>
            <person name="Mcgee K."/>
            <person name="Jones D."/>
            <person name="Wendel J."/>
            <person name="Stelly D."/>
            <person name="Grimwood J."/>
            <person name="Schmutz J."/>
        </authorList>
    </citation>
    <scope>NUCLEOTIDE SEQUENCE [LARGE SCALE GENOMIC DNA]</scope>
    <source>
        <strain evidence="1">1808015.09</strain>
    </source>
</reference>
<evidence type="ECO:0000313" key="2">
    <source>
        <dbReference type="Proteomes" id="UP000323506"/>
    </source>
</evidence>
<evidence type="ECO:0000313" key="1">
    <source>
        <dbReference type="EMBL" id="TYH06481.1"/>
    </source>
</evidence>
<organism evidence="1 2">
    <name type="scientific">Gossypium darwinii</name>
    <name type="common">Darwin's cotton</name>
    <name type="synonym">Gossypium barbadense var. darwinii</name>
    <dbReference type="NCBI Taxonomy" id="34276"/>
    <lineage>
        <taxon>Eukaryota</taxon>
        <taxon>Viridiplantae</taxon>
        <taxon>Streptophyta</taxon>
        <taxon>Embryophyta</taxon>
        <taxon>Tracheophyta</taxon>
        <taxon>Spermatophyta</taxon>
        <taxon>Magnoliopsida</taxon>
        <taxon>eudicotyledons</taxon>
        <taxon>Gunneridae</taxon>
        <taxon>Pentapetalae</taxon>
        <taxon>rosids</taxon>
        <taxon>malvids</taxon>
        <taxon>Malvales</taxon>
        <taxon>Malvaceae</taxon>
        <taxon>Malvoideae</taxon>
        <taxon>Gossypium</taxon>
    </lineage>
</organism>
<sequence length="253" mass="27293">MTSMALVITSIKGIVLLTKDQTYFQANRRIKPKWGKMACCWSAENATKAYLRALNMGRTGKGKEPDVAEFISAIAAGNNAQLMVIACANVAGSTALALVAAARQTGGRVVCILTSLHHYDASVSAVGNYGDCIDFVIGDTEKLLNEYRNADFVLIDCNISDHKTVLKTAQEGAKHGGGGTLIVGYNALHNKELAGCSGADGFKTYYLPIGEGLVVIRKGKPNEARKNSRWVVKIDKWTGEEHVFRITSPQIKT</sequence>
<name>A0A5D2FL66_GOSDA</name>
<dbReference type="Gene3D" id="3.40.50.150">
    <property type="entry name" value="Vaccinia Virus protein VP39"/>
    <property type="match status" value="1"/>
</dbReference>
<keyword evidence="2" id="KW-1185">Reference proteome</keyword>
<gene>
    <name evidence="1" type="ORF">ES288_A08G158800v1</name>
</gene>
<dbReference type="AlphaFoldDB" id="A0A5D2FL66"/>
<protein>
    <submittedName>
        <fullName evidence="1">Uncharacterized protein</fullName>
    </submittedName>
</protein>
<accession>A0A5D2FL66</accession>
<dbReference type="PANTHER" id="PTHR33593:SF17">
    <property type="entry name" value="DUF1442 FAMILY PROTEIN"/>
    <property type="match status" value="1"/>
</dbReference>
<dbReference type="InterPro" id="IPR029063">
    <property type="entry name" value="SAM-dependent_MTases_sf"/>
</dbReference>
<dbReference type="PANTHER" id="PTHR33593">
    <property type="entry name" value="DUF1442 FAMILY PROTEIN"/>
    <property type="match status" value="1"/>
</dbReference>
<dbReference type="Pfam" id="PF07279">
    <property type="entry name" value="DUF1442"/>
    <property type="match status" value="1"/>
</dbReference>
<dbReference type="InterPro" id="IPR009902">
    <property type="entry name" value="DUF1442"/>
</dbReference>
<dbReference type="Proteomes" id="UP000323506">
    <property type="component" value="Chromosome A08"/>
</dbReference>
<dbReference type="EMBL" id="CM017695">
    <property type="protein sequence ID" value="TYH06481.1"/>
    <property type="molecule type" value="Genomic_DNA"/>
</dbReference>
<proteinExistence type="predicted"/>
<dbReference type="SUPFAM" id="SSF53335">
    <property type="entry name" value="S-adenosyl-L-methionine-dependent methyltransferases"/>
    <property type="match status" value="1"/>
</dbReference>